<feature type="non-terminal residue" evidence="8">
    <location>
        <position position="1"/>
    </location>
</feature>
<keyword evidence="5" id="KW-0349">Heme</keyword>
<proteinExistence type="inferred from homology"/>
<dbReference type="InterPro" id="IPR023616">
    <property type="entry name" value="Cyt_c_oxase-like_su1_dom"/>
</dbReference>
<evidence type="ECO:0000256" key="2">
    <source>
        <dbReference type="ARBA" id="ARBA00004673"/>
    </source>
</evidence>
<evidence type="ECO:0000256" key="3">
    <source>
        <dbReference type="ARBA" id="ARBA00009578"/>
    </source>
</evidence>
<gene>
    <name evidence="8" type="primary">COI</name>
</gene>
<dbReference type="GO" id="GO:0006123">
    <property type="term" value="P:mitochondrial electron transport, cytochrome c to oxygen"/>
    <property type="evidence" value="ECO:0007669"/>
    <property type="project" value="TreeGrafter"/>
</dbReference>
<evidence type="ECO:0000256" key="6">
    <source>
        <dbReference type="SAM" id="Phobius"/>
    </source>
</evidence>
<dbReference type="Pfam" id="PF00115">
    <property type="entry name" value="COX1"/>
    <property type="match status" value="1"/>
</dbReference>
<keyword evidence="5" id="KW-0408">Iron</keyword>
<comment type="similarity">
    <text evidence="3 5">Belongs to the heme-copper respiratory oxidase family.</text>
</comment>
<dbReference type="AlphaFoldDB" id="D8UU94"/>
<feature type="transmembrane region" description="Helical" evidence="6">
    <location>
        <begin position="88"/>
        <end position="108"/>
    </location>
</feature>
<comment type="pathway">
    <text evidence="2 5">Energy metabolism; oxidative phosphorylation.</text>
</comment>
<keyword evidence="5 8" id="KW-0496">Mitochondrion</keyword>
<evidence type="ECO:0000313" key="8">
    <source>
        <dbReference type="EMBL" id="ADD60554.1"/>
    </source>
</evidence>
<keyword evidence="6" id="KW-1133">Transmembrane helix</keyword>
<keyword evidence="5 6" id="KW-0472">Membrane</keyword>
<dbReference type="GO" id="GO:0004129">
    <property type="term" value="F:cytochrome-c oxidase activity"/>
    <property type="evidence" value="ECO:0007669"/>
    <property type="project" value="UniProtKB-EC"/>
</dbReference>
<feature type="non-terminal residue" evidence="8">
    <location>
        <position position="220"/>
    </location>
</feature>
<protein>
    <recommendedName>
        <fullName evidence="4 5">Cytochrome c oxidase subunit 1</fullName>
        <ecNumber evidence="5">7.1.1.9</ecNumber>
    </recommendedName>
</protein>
<dbReference type="PANTHER" id="PTHR10422:SF18">
    <property type="entry name" value="CYTOCHROME C OXIDASE SUBUNIT 1"/>
    <property type="match status" value="1"/>
</dbReference>
<evidence type="ECO:0000259" key="7">
    <source>
        <dbReference type="PROSITE" id="PS50855"/>
    </source>
</evidence>
<dbReference type="PRINTS" id="PR01165">
    <property type="entry name" value="CYCOXIDASEI"/>
</dbReference>
<evidence type="ECO:0000256" key="5">
    <source>
        <dbReference type="RuleBase" id="RU000369"/>
    </source>
</evidence>
<dbReference type="PANTHER" id="PTHR10422">
    <property type="entry name" value="CYTOCHROME C OXIDASE SUBUNIT 1"/>
    <property type="match status" value="1"/>
</dbReference>
<comment type="catalytic activity">
    <reaction evidence="5">
        <text>4 Fe(II)-[cytochrome c] + O2 + 8 H(+)(in) = 4 Fe(III)-[cytochrome c] + 2 H2O + 4 H(+)(out)</text>
        <dbReference type="Rhea" id="RHEA:11436"/>
        <dbReference type="Rhea" id="RHEA-COMP:10350"/>
        <dbReference type="Rhea" id="RHEA-COMP:14399"/>
        <dbReference type="ChEBI" id="CHEBI:15377"/>
        <dbReference type="ChEBI" id="CHEBI:15378"/>
        <dbReference type="ChEBI" id="CHEBI:15379"/>
        <dbReference type="ChEBI" id="CHEBI:29033"/>
        <dbReference type="ChEBI" id="CHEBI:29034"/>
        <dbReference type="EC" id="7.1.1.9"/>
    </reaction>
</comment>
<keyword evidence="5" id="KW-0479">Metal-binding</keyword>
<feature type="transmembrane region" description="Helical" evidence="6">
    <location>
        <begin position="166"/>
        <end position="193"/>
    </location>
</feature>
<evidence type="ECO:0000256" key="1">
    <source>
        <dbReference type="ARBA" id="ARBA00001971"/>
    </source>
</evidence>
<feature type="transmembrane region" description="Helical" evidence="6">
    <location>
        <begin position="128"/>
        <end position="154"/>
    </location>
</feature>
<comment type="function">
    <text evidence="5">Component of the cytochrome c oxidase, the last enzyme in the mitochondrial electron transport chain which drives oxidative phosphorylation. The respiratory chain contains 3 multisubunit complexes succinate dehydrogenase (complex II, CII), ubiquinol-cytochrome c oxidoreductase (cytochrome b-c1 complex, complex III, CIII) and cytochrome c oxidase (complex IV, CIV), that cooperate to transfer electrons derived from NADH and succinate to molecular oxygen, creating an electrochemical gradient over the inner membrane that drives transmembrane transport and the ATP synthase. Cytochrome c oxidase is the component of the respiratory chain that catalyzes the reduction of oxygen to water. Electrons originating from reduced cytochrome c in the intermembrane space (IMS) are transferred via the dinuclear copper A center (CU(A)) of subunit 2 and heme A of subunit 1 to the active site in subunit 1, a binuclear center (BNC) formed by heme A3 and copper B (CU(B)). The BNC reduces molecular oxygen to 2 water molecules using 4 electrons from cytochrome c in the IMS and 4 protons from the mitochondrial matrix.</text>
</comment>
<keyword evidence="5" id="KW-0999">Mitochondrion inner membrane</keyword>
<dbReference type="Gene3D" id="1.20.210.10">
    <property type="entry name" value="Cytochrome c oxidase-like, subunit I domain"/>
    <property type="match status" value="1"/>
</dbReference>
<keyword evidence="5" id="KW-0249">Electron transport</keyword>
<feature type="transmembrane region" description="Helical" evidence="6">
    <location>
        <begin position="6"/>
        <end position="27"/>
    </location>
</feature>
<dbReference type="GO" id="GO:0020037">
    <property type="term" value="F:heme binding"/>
    <property type="evidence" value="ECO:0007669"/>
    <property type="project" value="InterPro"/>
</dbReference>
<dbReference type="UniPathway" id="UPA00705"/>
<keyword evidence="5" id="KW-0813">Transport</keyword>
<comment type="cofactor">
    <cofactor evidence="1">
        <name>heme</name>
        <dbReference type="ChEBI" id="CHEBI:30413"/>
    </cofactor>
</comment>
<dbReference type="EC" id="7.1.1.9" evidence="5"/>
<name>D8UU94_9BIVA</name>
<keyword evidence="5" id="KW-0186">Copper</keyword>
<reference evidence="8" key="1">
    <citation type="journal article" date="2010" name="Mol. Phylogenet. Evol.">
        <title>Towards a molecular phylogeny of Mollusks: bivalves' early evolution as revealed by mitochondrial genes.</title>
        <authorList>
            <person name="Plazzi F."/>
            <person name="Passamonti M."/>
        </authorList>
    </citation>
    <scope>NUCLEOTIDE SEQUENCE</scope>
</reference>
<evidence type="ECO:0000256" key="4">
    <source>
        <dbReference type="ARBA" id="ARBA00015947"/>
    </source>
</evidence>
<dbReference type="EMBL" id="GQ166578">
    <property type="protein sequence ID" value="ADD60554.1"/>
    <property type="molecule type" value="Genomic_DNA"/>
</dbReference>
<dbReference type="InterPro" id="IPR000883">
    <property type="entry name" value="Cyt_C_Oxase_1"/>
</dbReference>
<feature type="transmembrane region" description="Helical" evidence="6">
    <location>
        <begin position="39"/>
        <end position="58"/>
    </location>
</feature>
<dbReference type="SUPFAM" id="SSF81442">
    <property type="entry name" value="Cytochrome c oxidase subunit I-like"/>
    <property type="match status" value="1"/>
</dbReference>
<keyword evidence="5 6" id="KW-0812">Transmembrane</keyword>
<keyword evidence="5" id="KW-0679">Respiratory chain</keyword>
<dbReference type="GO" id="GO:0005743">
    <property type="term" value="C:mitochondrial inner membrane"/>
    <property type="evidence" value="ECO:0007669"/>
    <property type="project" value="UniProtKB-SubCell"/>
</dbReference>
<feature type="domain" description="Cytochrome oxidase subunit I profile" evidence="7">
    <location>
        <begin position="1"/>
        <end position="220"/>
    </location>
</feature>
<dbReference type="GO" id="GO:0046872">
    <property type="term" value="F:metal ion binding"/>
    <property type="evidence" value="ECO:0007669"/>
    <property type="project" value="UniProtKB-KW"/>
</dbReference>
<accession>D8UU94</accession>
<comment type="subcellular location">
    <subcellularLocation>
        <location evidence="5">Mitochondrion inner membrane</location>
        <topology evidence="5">Multi-pass membrane protein</topology>
    </subcellularLocation>
</comment>
<dbReference type="InterPro" id="IPR036927">
    <property type="entry name" value="Cyt_c_oxase-like_su1_sf"/>
</dbReference>
<organism evidence="8">
    <name type="scientific">Cardita variegata</name>
    <dbReference type="NCBI Taxonomy" id="740991"/>
    <lineage>
        <taxon>Eukaryota</taxon>
        <taxon>Metazoa</taxon>
        <taxon>Spiralia</taxon>
        <taxon>Lophotrochozoa</taxon>
        <taxon>Mollusca</taxon>
        <taxon>Bivalvia</taxon>
        <taxon>Autobranchia</taxon>
        <taxon>Heteroconchia</taxon>
        <taxon>Archiheterodonta</taxon>
        <taxon>Carditida</taxon>
        <taxon>Carditoidea</taxon>
        <taxon>Carditidae</taxon>
        <taxon>Cardita</taxon>
    </lineage>
</organism>
<geneLocation type="mitochondrion" evidence="8"/>
<dbReference type="GO" id="GO:0015990">
    <property type="term" value="P:electron transport coupled proton transport"/>
    <property type="evidence" value="ECO:0007669"/>
    <property type="project" value="TreeGrafter"/>
</dbReference>
<dbReference type="PROSITE" id="PS50855">
    <property type="entry name" value="COX1"/>
    <property type="match status" value="1"/>
</dbReference>
<sequence>IGTLYFTFAFMAGVLGVNLSLLMRLHLSKCSGALITTGTGYNAIITAHALVMIFFFLMPFMIGGFGNWLIPLMVACPDMAFPRFNNLSFWLLPGAFFLLLIGVTVNPAEAGWTIYPPLSTVGGSGVDFVILALHVSGASSVLGAMNFLTTIICFKHSGMSFAKYPMFIWAMGVTSVLLTFSIPVLAAAVTMLLTDRHFNTSFFDPAGGGSPVLFHHLFWF</sequence>